<dbReference type="InterPro" id="IPR036779">
    <property type="entry name" value="LysM_dom_sf"/>
</dbReference>
<feature type="domain" description="LysM" evidence="5">
    <location>
        <begin position="380"/>
        <end position="426"/>
    </location>
</feature>
<dbReference type="SMART" id="SM00257">
    <property type="entry name" value="LysM"/>
    <property type="match status" value="3"/>
</dbReference>
<feature type="chain" id="PRO_5040485961" description="LysM domain-containing protein" evidence="4">
    <location>
        <begin position="29"/>
        <end position="564"/>
    </location>
</feature>
<feature type="signal peptide" evidence="4">
    <location>
        <begin position="1"/>
        <end position="28"/>
    </location>
</feature>
<name>A0A9P4UYQ9_9PLEO</name>
<evidence type="ECO:0000256" key="1">
    <source>
        <dbReference type="ARBA" id="ARBA00022669"/>
    </source>
</evidence>
<feature type="domain" description="LysM" evidence="5">
    <location>
        <begin position="290"/>
        <end position="336"/>
    </location>
</feature>
<organism evidence="6 7">
    <name type="scientific">Polyplosphaeria fusca</name>
    <dbReference type="NCBI Taxonomy" id="682080"/>
    <lineage>
        <taxon>Eukaryota</taxon>
        <taxon>Fungi</taxon>
        <taxon>Dikarya</taxon>
        <taxon>Ascomycota</taxon>
        <taxon>Pezizomycotina</taxon>
        <taxon>Dothideomycetes</taxon>
        <taxon>Pleosporomycetidae</taxon>
        <taxon>Pleosporales</taxon>
        <taxon>Tetraplosphaeriaceae</taxon>
        <taxon>Polyplosphaeria</taxon>
    </lineage>
</organism>
<dbReference type="Gene3D" id="3.10.350.10">
    <property type="entry name" value="LysM domain"/>
    <property type="match status" value="4"/>
</dbReference>
<feature type="domain" description="LysM" evidence="5">
    <location>
        <begin position="240"/>
        <end position="285"/>
    </location>
</feature>
<evidence type="ECO:0000259" key="5">
    <source>
        <dbReference type="PROSITE" id="PS51782"/>
    </source>
</evidence>
<evidence type="ECO:0000256" key="2">
    <source>
        <dbReference type="ARBA" id="ARBA00023026"/>
    </source>
</evidence>
<feature type="compositionally biased region" description="Basic and acidic residues" evidence="3">
    <location>
        <begin position="523"/>
        <end position="535"/>
    </location>
</feature>
<dbReference type="SUPFAM" id="SSF54106">
    <property type="entry name" value="LysM domain"/>
    <property type="match status" value="3"/>
</dbReference>
<keyword evidence="4" id="KW-0732">Signal</keyword>
<protein>
    <recommendedName>
        <fullName evidence="5">LysM domain-containing protein</fullName>
    </recommendedName>
</protein>
<gene>
    <name evidence="6" type="ORF">EJ04DRAFT_473926</name>
</gene>
<keyword evidence="7" id="KW-1185">Reference proteome</keyword>
<evidence type="ECO:0000256" key="3">
    <source>
        <dbReference type="SAM" id="MobiDB-lite"/>
    </source>
</evidence>
<dbReference type="EMBL" id="ML996220">
    <property type="protein sequence ID" value="KAF2730321.1"/>
    <property type="molecule type" value="Genomic_DNA"/>
</dbReference>
<dbReference type="GO" id="GO:0008061">
    <property type="term" value="F:chitin binding"/>
    <property type="evidence" value="ECO:0007669"/>
    <property type="project" value="UniProtKB-KW"/>
</dbReference>
<dbReference type="InterPro" id="IPR052210">
    <property type="entry name" value="LysM1-like"/>
</dbReference>
<evidence type="ECO:0000313" key="7">
    <source>
        <dbReference type="Proteomes" id="UP000799444"/>
    </source>
</evidence>
<dbReference type="Pfam" id="PF01476">
    <property type="entry name" value="LysM"/>
    <property type="match status" value="3"/>
</dbReference>
<sequence>MRKSLQKMISLYLRSLLVVLGFSHVAYSQSYFFNDTQGLGPDAAPLSQGCSDALNASIPECHGYFLWIMQSGWYGSLNNVTYQDILCNQTCGTAFNNYRAKVTSACAKDPQPLPGIPATYWVDSALSAFKSLCLKDSSTGQYCTDYTAQLYNSTTEPDDDLLKWPKAQLCSPCMVSLFRQIQSTPYSNYDDDMAQTWSNVQSQCGISYPTTVPALQTNVTDRFGFADPGSGYSYGCLTGKTYNVQSGDNCETIAEKNNVSTGTLITVNQLLPDCTDLQADQALCLPPTCSSYIVQSGDTCLSIANTTGIDFYQILAWNPTINNYCTNLLSGRNICVSPPGGTRALTTIPGATATNTAIYATTTASPPSPIASGTTRKCGTYYLVQPNDYCQLVALNKTISLGLFLAINPSIDSQCSNLLTGEYYCVMPTADWNITASSTVVSAPTTVPTGTTPDCYEWYVIQSGDFCGKLEDQFAITFKQLQFWNPSLTDDCANLQLNDAYCVNGAQQPPTAIRIPEPSGDGEGLRRRSEREPRETGVVVEGGVPVGWPLINAPRVRLEMVMGS</sequence>
<dbReference type="OrthoDB" id="5985073at2759"/>
<proteinExistence type="predicted"/>
<keyword evidence="2" id="KW-0843">Virulence</keyword>
<evidence type="ECO:0000313" key="6">
    <source>
        <dbReference type="EMBL" id="KAF2730321.1"/>
    </source>
</evidence>
<dbReference type="AlphaFoldDB" id="A0A9P4UYQ9"/>
<dbReference type="InterPro" id="IPR018392">
    <property type="entry name" value="LysM"/>
</dbReference>
<feature type="region of interest" description="Disordered" evidence="3">
    <location>
        <begin position="511"/>
        <end position="536"/>
    </location>
</feature>
<dbReference type="Proteomes" id="UP000799444">
    <property type="component" value="Unassembled WGS sequence"/>
</dbReference>
<keyword evidence="1" id="KW-0147">Chitin-binding</keyword>
<dbReference type="PANTHER" id="PTHR34997:SF1">
    <property type="entry name" value="PEPTIDOGLYCAN-BINDING LYSIN DOMAIN"/>
    <property type="match status" value="1"/>
</dbReference>
<reference evidence="6" key="1">
    <citation type="journal article" date="2020" name="Stud. Mycol.">
        <title>101 Dothideomycetes genomes: a test case for predicting lifestyles and emergence of pathogens.</title>
        <authorList>
            <person name="Haridas S."/>
            <person name="Albert R."/>
            <person name="Binder M."/>
            <person name="Bloem J."/>
            <person name="Labutti K."/>
            <person name="Salamov A."/>
            <person name="Andreopoulos B."/>
            <person name="Baker S."/>
            <person name="Barry K."/>
            <person name="Bills G."/>
            <person name="Bluhm B."/>
            <person name="Cannon C."/>
            <person name="Castanera R."/>
            <person name="Culley D."/>
            <person name="Daum C."/>
            <person name="Ezra D."/>
            <person name="Gonzalez J."/>
            <person name="Henrissat B."/>
            <person name="Kuo A."/>
            <person name="Liang C."/>
            <person name="Lipzen A."/>
            <person name="Lutzoni F."/>
            <person name="Magnuson J."/>
            <person name="Mondo S."/>
            <person name="Nolan M."/>
            <person name="Ohm R."/>
            <person name="Pangilinan J."/>
            <person name="Park H.-J."/>
            <person name="Ramirez L."/>
            <person name="Alfaro M."/>
            <person name="Sun H."/>
            <person name="Tritt A."/>
            <person name="Yoshinaga Y."/>
            <person name="Zwiers L.-H."/>
            <person name="Turgeon B."/>
            <person name="Goodwin S."/>
            <person name="Spatafora J."/>
            <person name="Crous P."/>
            <person name="Grigoriev I."/>
        </authorList>
    </citation>
    <scope>NUCLEOTIDE SEQUENCE</scope>
    <source>
        <strain evidence="6">CBS 125425</strain>
    </source>
</reference>
<evidence type="ECO:0000256" key="4">
    <source>
        <dbReference type="SAM" id="SignalP"/>
    </source>
</evidence>
<dbReference type="CDD" id="cd00118">
    <property type="entry name" value="LysM"/>
    <property type="match status" value="3"/>
</dbReference>
<dbReference type="PANTHER" id="PTHR34997">
    <property type="entry name" value="AM15"/>
    <property type="match status" value="1"/>
</dbReference>
<feature type="domain" description="LysM" evidence="5">
    <location>
        <begin position="457"/>
        <end position="503"/>
    </location>
</feature>
<accession>A0A9P4UYQ9</accession>
<comment type="caution">
    <text evidence="6">The sequence shown here is derived from an EMBL/GenBank/DDBJ whole genome shotgun (WGS) entry which is preliminary data.</text>
</comment>
<dbReference type="PROSITE" id="PS51782">
    <property type="entry name" value="LYSM"/>
    <property type="match status" value="4"/>
</dbReference>